<dbReference type="InterPro" id="IPR036271">
    <property type="entry name" value="Tet_transcr_reg_TetR-rel_C_sf"/>
</dbReference>
<evidence type="ECO:0000313" key="4">
    <source>
        <dbReference type="EMBL" id="NIJ60324.1"/>
    </source>
</evidence>
<organism evidence="4 5">
    <name type="scientific">Pseudochelatococcus lubricantis</name>
    <dbReference type="NCBI Taxonomy" id="1538102"/>
    <lineage>
        <taxon>Bacteria</taxon>
        <taxon>Pseudomonadati</taxon>
        <taxon>Pseudomonadota</taxon>
        <taxon>Alphaproteobacteria</taxon>
        <taxon>Hyphomicrobiales</taxon>
        <taxon>Chelatococcaceae</taxon>
        <taxon>Pseudochelatococcus</taxon>
    </lineage>
</organism>
<name>A0ABX0V8D9_9HYPH</name>
<dbReference type="InterPro" id="IPR001647">
    <property type="entry name" value="HTH_TetR"/>
</dbReference>
<keyword evidence="5" id="KW-1185">Reference proteome</keyword>
<dbReference type="RefSeq" id="WP_166956696.1">
    <property type="nucleotide sequence ID" value="NZ_JAASQI010000023.1"/>
</dbReference>
<feature type="DNA-binding region" description="H-T-H motif" evidence="2">
    <location>
        <begin position="35"/>
        <end position="54"/>
    </location>
</feature>
<dbReference type="Pfam" id="PF17920">
    <property type="entry name" value="TetR_C_16"/>
    <property type="match status" value="1"/>
</dbReference>
<dbReference type="PROSITE" id="PS50977">
    <property type="entry name" value="HTH_TETR_2"/>
    <property type="match status" value="1"/>
</dbReference>
<evidence type="ECO:0000256" key="1">
    <source>
        <dbReference type="ARBA" id="ARBA00023125"/>
    </source>
</evidence>
<protein>
    <submittedName>
        <fullName evidence="4">AcrR family transcriptional regulator</fullName>
    </submittedName>
</protein>
<sequence length="205" mass="22349">MPQTTIKIGSGDSTRERILKAAMLRFSAHSYEETGLRDVAADVGVDPAYVHRCFGSKEKLFLEAVRAAARPERLFSGDADELASTLASELFAERGENEIRSLDIVIRSFSSPAASRVLRDSLMEDFVGPLLRKRGQVSEKRAALVAAFLIGAGILRDVVRADPLLGQDEGELQEIIVQTIEELMNGDAVQEGDARCAPAPDHRGR</sequence>
<dbReference type="InterPro" id="IPR041678">
    <property type="entry name" value="TetR_C_16"/>
</dbReference>
<dbReference type="PANTHER" id="PTHR30055:SF235">
    <property type="entry name" value="TRANSCRIPTIONAL REGULATORY PROTEIN"/>
    <property type="match status" value="1"/>
</dbReference>
<dbReference type="PANTHER" id="PTHR30055">
    <property type="entry name" value="HTH-TYPE TRANSCRIPTIONAL REGULATOR RUTR"/>
    <property type="match status" value="1"/>
</dbReference>
<dbReference type="SUPFAM" id="SSF48498">
    <property type="entry name" value="Tetracyclin repressor-like, C-terminal domain"/>
    <property type="match status" value="1"/>
</dbReference>
<proteinExistence type="predicted"/>
<keyword evidence="1 2" id="KW-0238">DNA-binding</keyword>
<comment type="caution">
    <text evidence="4">The sequence shown here is derived from an EMBL/GenBank/DDBJ whole genome shotgun (WGS) entry which is preliminary data.</text>
</comment>
<evidence type="ECO:0000259" key="3">
    <source>
        <dbReference type="PROSITE" id="PS50977"/>
    </source>
</evidence>
<feature type="domain" description="HTH tetR-type" evidence="3">
    <location>
        <begin position="12"/>
        <end position="72"/>
    </location>
</feature>
<dbReference type="Proteomes" id="UP001429580">
    <property type="component" value="Unassembled WGS sequence"/>
</dbReference>
<accession>A0ABX0V8D9</accession>
<dbReference type="SUPFAM" id="SSF46689">
    <property type="entry name" value="Homeodomain-like"/>
    <property type="match status" value="1"/>
</dbReference>
<reference evidence="4 5" key="1">
    <citation type="submission" date="2020-03" db="EMBL/GenBank/DDBJ databases">
        <title>Genomic Encyclopedia of Type Strains, Phase IV (KMG-IV): sequencing the most valuable type-strain genomes for metagenomic binning, comparative biology and taxonomic classification.</title>
        <authorList>
            <person name="Goeker M."/>
        </authorList>
    </citation>
    <scope>NUCLEOTIDE SEQUENCE [LARGE SCALE GENOMIC DNA]</scope>
    <source>
        <strain evidence="4 5">DSM 103870</strain>
    </source>
</reference>
<gene>
    <name evidence="4" type="ORF">FHS82_004195</name>
</gene>
<dbReference type="Pfam" id="PF00440">
    <property type="entry name" value="TetR_N"/>
    <property type="match status" value="1"/>
</dbReference>
<dbReference type="EMBL" id="JAASQI010000023">
    <property type="protein sequence ID" value="NIJ60324.1"/>
    <property type="molecule type" value="Genomic_DNA"/>
</dbReference>
<evidence type="ECO:0000313" key="5">
    <source>
        <dbReference type="Proteomes" id="UP001429580"/>
    </source>
</evidence>
<evidence type="ECO:0000256" key="2">
    <source>
        <dbReference type="PROSITE-ProRule" id="PRU00335"/>
    </source>
</evidence>
<dbReference type="InterPro" id="IPR009057">
    <property type="entry name" value="Homeodomain-like_sf"/>
</dbReference>
<dbReference type="InterPro" id="IPR050109">
    <property type="entry name" value="HTH-type_TetR-like_transc_reg"/>
</dbReference>
<dbReference type="Gene3D" id="1.10.357.10">
    <property type="entry name" value="Tetracycline Repressor, domain 2"/>
    <property type="match status" value="1"/>
</dbReference>